<dbReference type="InterPro" id="IPR004835">
    <property type="entry name" value="Chitin_synth"/>
</dbReference>
<dbReference type="GO" id="GO:0071944">
    <property type="term" value="C:cell periphery"/>
    <property type="evidence" value="ECO:0007669"/>
    <property type="project" value="TreeGrafter"/>
</dbReference>
<dbReference type="GO" id="GO:0004100">
    <property type="term" value="F:chitin synthase activity"/>
    <property type="evidence" value="ECO:0007669"/>
    <property type="project" value="InterPro"/>
</dbReference>
<evidence type="ECO:0000256" key="1">
    <source>
        <dbReference type="ARBA" id="ARBA00004141"/>
    </source>
</evidence>
<evidence type="ECO:0000256" key="2">
    <source>
        <dbReference type="ARBA" id="ARBA00022692"/>
    </source>
</evidence>
<name>A0A1B6M4J0_9HEMI</name>
<dbReference type="GO" id="GO:0006031">
    <property type="term" value="P:chitin biosynthetic process"/>
    <property type="evidence" value="ECO:0007669"/>
    <property type="project" value="TreeGrafter"/>
</dbReference>
<dbReference type="PANTHER" id="PTHR22914:SF42">
    <property type="entry name" value="CHITIN SYNTHASE"/>
    <property type="match status" value="1"/>
</dbReference>
<dbReference type="GO" id="GO:0016020">
    <property type="term" value="C:membrane"/>
    <property type="evidence" value="ECO:0007669"/>
    <property type="project" value="UniProtKB-SubCell"/>
</dbReference>
<dbReference type="EMBL" id="GEBQ01009137">
    <property type="protein sequence ID" value="JAT30840.1"/>
    <property type="molecule type" value="Transcribed_RNA"/>
</dbReference>
<keyword evidence="3 4" id="KW-0472">Membrane</keyword>
<evidence type="ECO:0000256" key="3">
    <source>
        <dbReference type="ARBA" id="ARBA00023136"/>
    </source>
</evidence>
<organism evidence="5">
    <name type="scientific">Graphocephala atropunctata</name>
    <dbReference type="NCBI Taxonomy" id="36148"/>
    <lineage>
        <taxon>Eukaryota</taxon>
        <taxon>Metazoa</taxon>
        <taxon>Ecdysozoa</taxon>
        <taxon>Arthropoda</taxon>
        <taxon>Hexapoda</taxon>
        <taxon>Insecta</taxon>
        <taxon>Pterygota</taxon>
        <taxon>Neoptera</taxon>
        <taxon>Paraneoptera</taxon>
        <taxon>Hemiptera</taxon>
        <taxon>Auchenorrhyncha</taxon>
        <taxon>Membracoidea</taxon>
        <taxon>Cicadellidae</taxon>
        <taxon>Cicadellinae</taxon>
        <taxon>Cicadellini</taxon>
        <taxon>Graphocephala</taxon>
    </lineage>
</organism>
<dbReference type="AlphaFoldDB" id="A0A1B6M4J0"/>
<evidence type="ECO:0000256" key="4">
    <source>
        <dbReference type="SAM" id="Phobius"/>
    </source>
</evidence>
<keyword evidence="2 4" id="KW-0812">Transmembrane</keyword>
<gene>
    <name evidence="5" type="ORF">g.16888</name>
</gene>
<dbReference type="PANTHER" id="PTHR22914">
    <property type="entry name" value="CHITIN SYNTHASE"/>
    <property type="match status" value="1"/>
</dbReference>
<evidence type="ECO:0000313" key="5">
    <source>
        <dbReference type="EMBL" id="JAT30840.1"/>
    </source>
</evidence>
<comment type="subcellular location">
    <subcellularLocation>
        <location evidence="1">Membrane</location>
        <topology evidence="1">Multi-pass membrane protein</topology>
    </subcellularLocation>
</comment>
<proteinExistence type="predicted"/>
<keyword evidence="4" id="KW-1133">Transmembrane helix</keyword>
<protein>
    <submittedName>
        <fullName evidence="5">Uncharacterized protein</fullName>
    </submittedName>
</protein>
<sequence length="278" mass="32078">MINALFVMIVFLLQLNKDSLHLKWPLGVKTNITYDETTQEVLISKEYLQLEPIGLVFVFFFALILVIQFTAMLFHRFGTISHILASTELNWCCNKKVEEMSNDKLLDKQAVDIVRHLQRLKGINGDYDNDSGSSADRVGRRRTIYNLEKQRQKTRTIGTLDVAFRKRFLQMKMEEGEESAGTPILGRKLTMRREVREALEVRRRSLQAERRKSQMQTLGAHNAVARNQRISNAGVSVKDLFEGHPNPAYEPDEDTGSLIMQNVKRNWAELERANNSHM</sequence>
<reference evidence="5" key="1">
    <citation type="submission" date="2015-11" db="EMBL/GenBank/DDBJ databases">
        <title>De novo transcriptome assembly of four potential Pierce s Disease insect vectors from Arizona vineyards.</title>
        <authorList>
            <person name="Tassone E.E."/>
        </authorList>
    </citation>
    <scope>NUCLEOTIDE SEQUENCE</scope>
</reference>
<accession>A0A1B6M4J0</accession>
<feature type="transmembrane region" description="Helical" evidence="4">
    <location>
        <begin position="53"/>
        <end position="74"/>
    </location>
</feature>